<feature type="region of interest" description="Disordered" evidence="1">
    <location>
        <begin position="1"/>
        <end position="30"/>
    </location>
</feature>
<accession>A0ABS2LE91</accession>
<gene>
    <name evidence="2" type="ORF">JOD49_001646</name>
</gene>
<protein>
    <recommendedName>
        <fullName evidence="4">DNA-directed RNA polymerase subunit beta</fullName>
    </recommendedName>
</protein>
<organism evidence="2 3">
    <name type="scientific">Oerskovia jenensis</name>
    <dbReference type="NCBI Taxonomy" id="162169"/>
    <lineage>
        <taxon>Bacteria</taxon>
        <taxon>Bacillati</taxon>
        <taxon>Actinomycetota</taxon>
        <taxon>Actinomycetes</taxon>
        <taxon>Micrococcales</taxon>
        <taxon>Cellulomonadaceae</taxon>
        <taxon>Oerskovia</taxon>
    </lineage>
</organism>
<proteinExistence type="predicted"/>
<reference evidence="2 3" key="1">
    <citation type="submission" date="2021-01" db="EMBL/GenBank/DDBJ databases">
        <title>Sequencing the genomes of 1000 actinobacteria strains.</title>
        <authorList>
            <person name="Klenk H.-P."/>
        </authorList>
    </citation>
    <scope>NUCLEOTIDE SEQUENCE [LARGE SCALE GENOMIC DNA]</scope>
    <source>
        <strain evidence="2 3">DSM 46000</strain>
    </source>
</reference>
<dbReference type="EMBL" id="JAFBBO010000001">
    <property type="protein sequence ID" value="MBM7478726.1"/>
    <property type="molecule type" value="Genomic_DNA"/>
</dbReference>
<evidence type="ECO:0000313" key="2">
    <source>
        <dbReference type="EMBL" id="MBM7478726.1"/>
    </source>
</evidence>
<sequence length="214" mass="22933">MSEQPAPSHRPRRPAMLDPREADELPGDLDPALRDQIAHTTAAAIVHGARAAEDPEVVDRLIRLVETEGLDVVSGLWADSAPATLPGALWRLYVLREWVRRDPQTVALRYRLGVDAAPVQEVVAGVVSPPGPEDVRELADAVLSGVFAGDLAVALERAAAFCRILATGAAFDADAREAGDPDSALRMTRGASSLLRTAEELEHSAALWRADKLD</sequence>
<evidence type="ECO:0008006" key="4">
    <source>
        <dbReference type="Google" id="ProtNLM"/>
    </source>
</evidence>
<name>A0ABS2LE91_9CELL</name>
<dbReference type="Proteomes" id="UP000698059">
    <property type="component" value="Unassembled WGS sequence"/>
</dbReference>
<evidence type="ECO:0000313" key="3">
    <source>
        <dbReference type="Proteomes" id="UP000698059"/>
    </source>
</evidence>
<comment type="caution">
    <text evidence="2">The sequence shown here is derived from an EMBL/GenBank/DDBJ whole genome shotgun (WGS) entry which is preliminary data.</text>
</comment>
<keyword evidence="3" id="KW-1185">Reference proteome</keyword>
<evidence type="ECO:0000256" key="1">
    <source>
        <dbReference type="SAM" id="MobiDB-lite"/>
    </source>
</evidence>